<dbReference type="SUPFAM" id="SSF54695">
    <property type="entry name" value="POZ domain"/>
    <property type="match status" value="1"/>
</dbReference>
<feature type="domain" description="BTB" evidence="1">
    <location>
        <begin position="68"/>
        <end position="141"/>
    </location>
</feature>
<gene>
    <name evidence="2" type="ORF">TNIN_362201</name>
</gene>
<accession>A0A8X6KK69</accession>
<evidence type="ECO:0000259" key="1">
    <source>
        <dbReference type="Pfam" id="PF00651"/>
    </source>
</evidence>
<name>A0A8X6KK69_9ARAC</name>
<reference evidence="2" key="1">
    <citation type="submission" date="2020-08" db="EMBL/GenBank/DDBJ databases">
        <title>Multicomponent nature underlies the extraordinary mechanical properties of spider dragline silk.</title>
        <authorList>
            <person name="Kono N."/>
            <person name="Nakamura H."/>
            <person name="Mori M."/>
            <person name="Yoshida Y."/>
            <person name="Ohtoshi R."/>
            <person name="Malay A.D."/>
            <person name="Moran D.A.P."/>
            <person name="Tomita M."/>
            <person name="Numata K."/>
            <person name="Arakawa K."/>
        </authorList>
    </citation>
    <scope>NUCLEOTIDE SEQUENCE</scope>
</reference>
<protein>
    <recommendedName>
        <fullName evidence="1">BTB domain-containing protein</fullName>
    </recommendedName>
</protein>
<dbReference type="EMBL" id="BMAV01027002">
    <property type="protein sequence ID" value="GFS55159.1"/>
    <property type="molecule type" value="Genomic_DNA"/>
</dbReference>
<organism evidence="2 3">
    <name type="scientific">Trichonephila inaurata madagascariensis</name>
    <dbReference type="NCBI Taxonomy" id="2747483"/>
    <lineage>
        <taxon>Eukaryota</taxon>
        <taxon>Metazoa</taxon>
        <taxon>Ecdysozoa</taxon>
        <taxon>Arthropoda</taxon>
        <taxon>Chelicerata</taxon>
        <taxon>Arachnida</taxon>
        <taxon>Araneae</taxon>
        <taxon>Araneomorphae</taxon>
        <taxon>Entelegynae</taxon>
        <taxon>Araneoidea</taxon>
        <taxon>Nephilidae</taxon>
        <taxon>Trichonephila</taxon>
        <taxon>Trichonephila inaurata</taxon>
    </lineage>
</organism>
<sequence>MKEDAICTLPFPRNHLMDNKDLYLKGDVLSLDWECSWSDGFSIKGRSEDPCENSNFPCAQDYSLYQGTVFYEIITTIMKEMGRKRADVQQLKDDTVRQMLLYMYTNVVEDLQWESALKLHAVADRYKIVALRDECSSFIRDNMNAENVCDVLAVAAGSKVDELLEAAQTLALEKGPLFQSKA</sequence>
<dbReference type="OrthoDB" id="6431021at2759"/>
<dbReference type="InterPro" id="IPR000210">
    <property type="entry name" value="BTB/POZ_dom"/>
</dbReference>
<evidence type="ECO:0000313" key="2">
    <source>
        <dbReference type="EMBL" id="GFS55159.1"/>
    </source>
</evidence>
<dbReference type="Pfam" id="PF00651">
    <property type="entry name" value="BTB"/>
    <property type="match status" value="1"/>
</dbReference>
<dbReference type="Proteomes" id="UP000886998">
    <property type="component" value="Unassembled WGS sequence"/>
</dbReference>
<keyword evidence="3" id="KW-1185">Reference proteome</keyword>
<evidence type="ECO:0000313" key="3">
    <source>
        <dbReference type="Proteomes" id="UP000886998"/>
    </source>
</evidence>
<comment type="caution">
    <text evidence="2">The sequence shown here is derived from an EMBL/GenBank/DDBJ whole genome shotgun (WGS) entry which is preliminary data.</text>
</comment>
<dbReference type="AlphaFoldDB" id="A0A8X6KK69"/>
<dbReference type="InterPro" id="IPR011333">
    <property type="entry name" value="SKP1/BTB/POZ_sf"/>
</dbReference>
<dbReference type="PANTHER" id="PTHR24413">
    <property type="entry name" value="SPECKLE-TYPE POZ PROTEIN"/>
    <property type="match status" value="1"/>
</dbReference>
<dbReference type="Gene3D" id="3.30.710.10">
    <property type="entry name" value="Potassium Channel Kv1.1, Chain A"/>
    <property type="match status" value="1"/>
</dbReference>
<proteinExistence type="predicted"/>